<protein>
    <submittedName>
        <fullName evidence="1">Uncharacterized protein</fullName>
    </submittedName>
</protein>
<organism evidence="1 2">
    <name type="scientific">Brassica carinata</name>
    <name type="common">Ethiopian mustard</name>
    <name type="synonym">Abyssinian cabbage</name>
    <dbReference type="NCBI Taxonomy" id="52824"/>
    <lineage>
        <taxon>Eukaryota</taxon>
        <taxon>Viridiplantae</taxon>
        <taxon>Streptophyta</taxon>
        <taxon>Embryophyta</taxon>
        <taxon>Tracheophyta</taxon>
        <taxon>Spermatophyta</taxon>
        <taxon>Magnoliopsida</taxon>
        <taxon>eudicotyledons</taxon>
        <taxon>Gunneridae</taxon>
        <taxon>Pentapetalae</taxon>
        <taxon>rosids</taxon>
        <taxon>malvids</taxon>
        <taxon>Brassicales</taxon>
        <taxon>Brassicaceae</taxon>
        <taxon>Brassiceae</taxon>
        <taxon>Brassica</taxon>
    </lineage>
</organism>
<accession>A0A8X7S333</accession>
<evidence type="ECO:0000313" key="2">
    <source>
        <dbReference type="Proteomes" id="UP000886595"/>
    </source>
</evidence>
<dbReference type="Proteomes" id="UP000886595">
    <property type="component" value="Unassembled WGS sequence"/>
</dbReference>
<sequence>MREHIQSLINKVRGVFYITPMTPLILTYQLPPWVVAPDGDVIPPQNIFSNADIEMMMNMHEWNTEPKLCIIYGAEAVARYQFICRSPFTIGDRTFLGEGINEEDHLTSIKEIMGGVCFRCTMRMLSQIFNEDKAVGLYRFAMEIEKAQNILDLNVGPGDDNDDHIVPTVYGEMSGGNVSSPFSTATGNTWSDVEFGPVYWDSLMSSRYAVELGRIYGVVGSENVGYQQANLIIGDSAQVHDGGQTVMVTAPEVKLVGEPGGSIQGNIGGRGSIIVGETSGGCSNGIGVSLKEEIVIGGQNPRLSITNTADVPPEIMVQTERTDVNKEGSGVGVSPTTRT</sequence>
<proteinExistence type="predicted"/>
<gene>
    <name evidence="1" type="ORF">Bca52824_034780</name>
</gene>
<dbReference type="EMBL" id="JAAMPC010000008">
    <property type="protein sequence ID" value="KAG2298308.1"/>
    <property type="molecule type" value="Genomic_DNA"/>
</dbReference>
<reference evidence="1 2" key="1">
    <citation type="submission" date="2020-02" db="EMBL/GenBank/DDBJ databases">
        <authorList>
            <person name="Ma Q."/>
            <person name="Huang Y."/>
            <person name="Song X."/>
            <person name="Pei D."/>
        </authorList>
    </citation>
    <scope>NUCLEOTIDE SEQUENCE [LARGE SCALE GENOMIC DNA]</scope>
    <source>
        <strain evidence="1">Sxm20200214</strain>
        <tissue evidence="1">Leaf</tissue>
    </source>
</reference>
<evidence type="ECO:0000313" key="1">
    <source>
        <dbReference type="EMBL" id="KAG2298308.1"/>
    </source>
</evidence>
<name>A0A8X7S333_BRACI</name>
<comment type="caution">
    <text evidence="1">The sequence shown here is derived from an EMBL/GenBank/DDBJ whole genome shotgun (WGS) entry which is preliminary data.</text>
</comment>
<dbReference type="AlphaFoldDB" id="A0A8X7S333"/>
<keyword evidence="2" id="KW-1185">Reference proteome</keyword>